<dbReference type="AlphaFoldDB" id="A0A9J6H5D8"/>
<comment type="caution">
    <text evidence="1">The sequence shown here is derived from an EMBL/GenBank/DDBJ whole genome shotgun (WGS) entry which is preliminary data.</text>
</comment>
<evidence type="ECO:0000313" key="2">
    <source>
        <dbReference type="Proteomes" id="UP000821853"/>
    </source>
</evidence>
<gene>
    <name evidence="1" type="ORF">HPB48_022160</name>
</gene>
<dbReference type="Proteomes" id="UP000821853">
    <property type="component" value="Chromosome 9"/>
</dbReference>
<protein>
    <submittedName>
        <fullName evidence="1">Uncharacterized protein</fullName>
    </submittedName>
</protein>
<dbReference type="EMBL" id="JABSTR010000011">
    <property type="protein sequence ID" value="KAH9382547.1"/>
    <property type="molecule type" value="Genomic_DNA"/>
</dbReference>
<name>A0A9J6H5D8_HAELO</name>
<dbReference type="VEuPathDB" id="VectorBase:HLOH_047634"/>
<sequence>MVDEIGSDVWFEKVQNRIGTADAIENVINTFYNKLDILRVKYSKKKKPPKQKPNPWWNMELEIECKRVRAYRRRYQKAIGDMKEKYKKEY</sequence>
<accession>A0A9J6H5D8</accession>
<evidence type="ECO:0000313" key="1">
    <source>
        <dbReference type="EMBL" id="KAH9382547.1"/>
    </source>
</evidence>
<reference evidence="1 2" key="1">
    <citation type="journal article" date="2020" name="Cell">
        <title>Large-Scale Comparative Analyses of Tick Genomes Elucidate Their Genetic Diversity and Vector Capacities.</title>
        <authorList>
            <consortium name="Tick Genome and Microbiome Consortium (TIGMIC)"/>
            <person name="Jia N."/>
            <person name="Wang J."/>
            <person name="Shi W."/>
            <person name="Du L."/>
            <person name="Sun Y."/>
            <person name="Zhan W."/>
            <person name="Jiang J.F."/>
            <person name="Wang Q."/>
            <person name="Zhang B."/>
            <person name="Ji P."/>
            <person name="Bell-Sakyi L."/>
            <person name="Cui X.M."/>
            <person name="Yuan T.T."/>
            <person name="Jiang B.G."/>
            <person name="Yang W.F."/>
            <person name="Lam T.T."/>
            <person name="Chang Q.C."/>
            <person name="Ding S.J."/>
            <person name="Wang X.J."/>
            <person name="Zhu J.G."/>
            <person name="Ruan X.D."/>
            <person name="Zhao L."/>
            <person name="Wei J.T."/>
            <person name="Ye R.Z."/>
            <person name="Que T.C."/>
            <person name="Du C.H."/>
            <person name="Zhou Y.H."/>
            <person name="Cheng J.X."/>
            <person name="Dai P.F."/>
            <person name="Guo W.B."/>
            <person name="Han X.H."/>
            <person name="Huang E.J."/>
            <person name="Li L.F."/>
            <person name="Wei W."/>
            <person name="Gao Y.C."/>
            <person name="Liu J.Z."/>
            <person name="Shao H.Z."/>
            <person name="Wang X."/>
            <person name="Wang C.C."/>
            <person name="Yang T.C."/>
            <person name="Huo Q.B."/>
            <person name="Li W."/>
            <person name="Chen H.Y."/>
            <person name="Chen S.E."/>
            <person name="Zhou L.G."/>
            <person name="Ni X.B."/>
            <person name="Tian J.H."/>
            <person name="Sheng Y."/>
            <person name="Liu T."/>
            <person name="Pan Y.S."/>
            <person name="Xia L.Y."/>
            <person name="Li J."/>
            <person name="Zhao F."/>
            <person name="Cao W.C."/>
        </authorList>
    </citation>
    <scope>NUCLEOTIDE SEQUENCE [LARGE SCALE GENOMIC DNA]</scope>
    <source>
        <strain evidence="1">HaeL-2018</strain>
    </source>
</reference>
<proteinExistence type="predicted"/>
<keyword evidence="2" id="KW-1185">Reference proteome</keyword>
<organism evidence="1 2">
    <name type="scientific">Haemaphysalis longicornis</name>
    <name type="common">Bush tick</name>
    <dbReference type="NCBI Taxonomy" id="44386"/>
    <lineage>
        <taxon>Eukaryota</taxon>
        <taxon>Metazoa</taxon>
        <taxon>Ecdysozoa</taxon>
        <taxon>Arthropoda</taxon>
        <taxon>Chelicerata</taxon>
        <taxon>Arachnida</taxon>
        <taxon>Acari</taxon>
        <taxon>Parasitiformes</taxon>
        <taxon>Ixodida</taxon>
        <taxon>Ixodoidea</taxon>
        <taxon>Ixodidae</taxon>
        <taxon>Haemaphysalinae</taxon>
        <taxon>Haemaphysalis</taxon>
    </lineage>
</organism>